<evidence type="ECO:0000313" key="4">
    <source>
        <dbReference type="Proteomes" id="UP000280307"/>
    </source>
</evidence>
<dbReference type="PROSITE" id="PS51352">
    <property type="entry name" value="THIOREDOXIN_2"/>
    <property type="match status" value="1"/>
</dbReference>
<reference evidence="3 4" key="1">
    <citation type="submission" date="2018-12" db="EMBL/GenBank/DDBJ databases">
        <title>Genome Sequence of Candidatus Viridilinea halotolerans isolated from saline sulfide-rich spring.</title>
        <authorList>
            <person name="Grouzdev D.S."/>
            <person name="Burganskaya E.I."/>
            <person name="Krutkina M.S."/>
            <person name="Sukhacheva M.V."/>
            <person name="Gorlenko V.M."/>
        </authorList>
    </citation>
    <scope>NUCLEOTIDE SEQUENCE [LARGE SCALE GENOMIC DNA]</scope>
    <source>
        <strain evidence="3">Chok-6</strain>
    </source>
</reference>
<feature type="chain" id="PRO_5019396067" evidence="1">
    <location>
        <begin position="21"/>
        <end position="303"/>
    </location>
</feature>
<accession>A0A426TZ86</accession>
<feature type="domain" description="Thioredoxin" evidence="2">
    <location>
        <begin position="157"/>
        <end position="294"/>
    </location>
</feature>
<dbReference type="Proteomes" id="UP000280307">
    <property type="component" value="Unassembled WGS sequence"/>
</dbReference>
<protein>
    <submittedName>
        <fullName evidence="3">Thioredoxin family protein</fullName>
    </submittedName>
</protein>
<dbReference type="AlphaFoldDB" id="A0A426TZ86"/>
<evidence type="ECO:0000256" key="1">
    <source>
        <dbReference type="SAM" id="SignalP"/>
    </source>
</evidence>
<gene>
    <name evidence="3" type="ORF">EI684_11555</name>
</gene>
<proteinExistence type="predicted"/>
<sequence>MRLFLALLLLLSLSACEQQAATSTVAPQPTPPPTTDPLMPVVAVSELTLGPNRIALGLIRAGTPINDPDLELALRIFYLDGENPTEVHSESRAVYRGDGLPFGLYVGYADFDQPGGWGLELAITQGEGVLGSSRIRLDVKADSPIPAVGEAAIPSQNLTIRDVPDLEQLTSDVSPDPDFYQLTIAEALEAAKPFLVTFATPGYCVTAVCAPNQMVLKQLKAEYGAQVNFLHVEVFAYPFAEALQAQRYVPAMGEWGLRTEPWTFLVDAEGIIQARFEGGITFAEMEPALAQLATGAPVRLLLP</sequence>
<dbReference type="EMBL" id="RSAS01000446">
    <property type="protein sequence ID" value="RRR71491.1"/>
    <property type="molecule type" value="Genomic_DNA"/>
</dbReference>
<evidence type="ECO:0000259" key="2">
    <source>
        <dbReference type="PROSITE" id="PS51352"/>
    </source>
</evidence>
<dbReference type="PROSITE" id="PS51257">
    <property type="entry name" value="PROKAR_LIPOPROTEIN"/>
    <property type="match status" value="1"/>
</dbReference>
<evidence type="ECO:0000313" key="3">
    <source>
        <dbReference type="EMBL" id="RRR71491.1"/>
    </source>
</evidence>
<feature type="signal peptide" evidence="1">
    <location>
        <begin position="1"/>
        <end position="20"/>
    </location>
</feature>
<organism evidence="3 4">
    <name type="scientific">Candidatus Viridilinea halotolerans</name>
    <dbReference type="NCBI Taxonomy" id="2491704"/>
    <lineage>
        <taxon>Bacteria</taxon>
        <taxon>Bacillati</taxon>
        <taxon>Chloroflexota</taxon>
        <taxon>Chloroflexia</taxon>
        <taxon>Chloroflexales</taxon>
        <taxon>Chloroflexineae</taxon>
        <taxon>Oscillochloridaceae</taxon>
        <taxon>Candidatus Viridilinea</taxon>
    </lineage>
</organism>
<dbReference type="SUPFAM" id="SSF52833">
    <property type="entry name" value="Thioredoxin-like"/>
    <property type="match status" value="1"/>
</dbReference>
<dbReference type="InterPro" id="IPR013766">
    <property type="entry name" value="Thioredoxin_domain"/>
</dbReference>
<comment type="caution">
    <text evidence="3">The sequence shown here is derived from an EMBL/GenBank/DDBJ whole genome shotgun (WGS) entry which is preliminary data.</text>
</comment>
<name>A0A426TZ86_9CHLR</name>
<dbReference type="InterPro" id="IPR036249">
    <property type="entry name" value="Thioredoxin-like_sf"/>
</dbReference>
<keyword evidence="1" id="KW-0732">Signal</keyword>